<protein>
    <recommendedName>
        <fullName evidence="8">UTP23 sensor motif region domain-containing protein</fullName>
    </recommendedName>
</protein>
<dbReference type="PANTHER" id="PTHR12416">
    <property type="entry name" value="RRNA-PROCESSING PROTEIN UTP23 HOMOLOG"/>
    <property type="match status" value="1"/>
</dbReference>
<keyword evidence="3" id="KW-0698">rRNA processing</keyword>
<evidence type="ECO:0000256" key="6">
    <source>
        <dbReference type="ARBA" id="ARBA00038503"/>
    </source>
</evidence>
<dbReference type="Pfam" id="PF04900">
    <property type="entry name" value="Fcf1"/>
    <property type="match status" value="1"/>
</dbReference>
<dbReference type="Pfam" id="PF24779">
    <property type="entry name" value="UTP23_sensor"/>
    <property type="match status" value="1"/>
</dbReference>
<comment type="similarity">
    <text evidence="6">Belongs to the UTP23/FCF1 family. UTP23 subfamily.</text>
</comment>
<evidence type="ECO:0000313" key="9">
    <source>
        <dbReference type="RefSeq" id="XP_059603164.1"/>
    </source>
</evidence>
<evidence type="ECO:0000256" key="5">
    <source>
        <dbReference type="ARBA" id="ARBA00037300"/>
    </source>
</evidence>
<dbReference type="SUPFAM" id="SSF88723">
    <property type="entry name" value="PIN domain-like"/>
    <property type="match status" value="1"/>
</dbReference>
<dbReference type="Gene3D" id="3.40.50.1010">
    <property type="entry name" value="5'-nuclease"/>
    <property type="match status" value="1"/>
</dbReference>
<reference evidence="9" key="1">
    <citation type="submission" date="2025-02" db="EMBL/GenBank/DDBJ databases">
        <authorList>
            <consortium name="NCBI Genome Project"/>
        </authorList>
    </citation>
    <scope>NUCLEOTIDE SEQUENCE</scope>
</reference>
<feature type="compositionally biased region" description="Low complexity" evidence="7">
    <location>
        <begin position="287"/>
        <end position="299"/>
    </location>
</feature>
<evidence type="ECO:0000256" key="7">
    <source>
        <dbReference type="SAM" id="MobiDB-lite"/>
    </source>
</evidence>
<keyword evidence="4" id="KW-0539">Nucleus</keyword>
<dbReference type="GeneID" id="4978287"/>
<proteinExistence type="inferred from homology"/>
<feature type="compositionally biased region" description="Basic residues" evidence="7">
    <location>
        <begin position="207"/>
        <end position="217"/>
    </location>
</feature>
<feature type="compositionally biased region" description="Basic residues" evidence="7">
    <location>
        <begin position="265"/>
        <end position="276"/>
    </location>
</feature>
<dbReference type="RefSeq" id="XP_059603164.1">
    <property type="nucleotide sequence ID" value="XM_059748195.1"/>
</dbReference>
<sequence>MRAKRSKKYRKLMHQYELTFGFREPYQVLVDSNFLRAVHSFKMDLIPALERTLQGKPKPLLTKCSLAAIMASQPINPRTNNPYRPDHLPPPTTLPLRHCSHNADSTPIDEVECLLSLLSPSAESKKNKEHYILATADPHNAKDKLLRRQARSIPGVPIVYVKRSVMVLEPMSDPSDAIREGVEKGKFRVGLNDEARKPTTAGDGEKTKKKRDLKKPKGPNPLSVKKPKKRAPEDTSGKAEKPKREAEERPAAEERDGEDGDAAPKAKRRRRHHNRGAGKTDGDEGGAQEAAAPADAMDD</sequence>
<evidence type="ECO:0000259" key="8">
    <source>
        <dbReference type="Pfam" id="PF24779"/>
    </source>
</evidence>
<dbReference type="GO" id="GO:0005730">
    <property type="term" value="C:nucleolus"/>
    <property type="evidence" value="ECO:0007669"/>
    <property type="project" value="UniProtKB-SubCell"/>
</dbReference>
<evidence type="ECO:0000256" key="3">
    <source>
        <dbReference type="ARBA" id="ARBA00022552"/>
    </source>
</evidence>
<dbReference type="InterPro" id="IPR029060">
    <property type="entry name" value="PIN-like_dom_sf"/>
</dbReference>
<dbReference type="AlphaFoldDB" id="A0AAJ8BTU2"/>
<dbReference type="InterPro" id="IPR006984">
    <property type="entry name" value="Fcf1/UTP23"/>
</dbReference>
<feature type="compositionally biased region" description="Basic and acidic residues" evidence="7">
    <location>
        <begin position="230"/>
        <end position="254"/>
    </location>
</feature>
<dbReference type="VEuPathDB" id="FungiDB:An01g05560"/>
<evidence type="ECO:0000256" key="1">
    <source>
        <dbReference type="ARBA" id="ARBA00004604"/>
    </source>
</evidence>
<accession>A0AAJ8BTU2</accession>
<comment type="subcellular location">
    <subcellularLocation>
        <location evidence="1">Nucleus</location>
        <location evidence="1">Nucleolus</location>
    </subcellularLocation>
</comment>
<dbReference type="KEGG" id="ang:An01g05560"/>
<dbReference type="InterPro" id="IPR057776">
    <property type="entry name" value="UTP23_sensor"/>
</dbReference>
<name>A0AAJ8BTU2_ASPNG</name>
<evidence type="ECO:0000256" key="4">
    <source>
        <dbReference type="ARBA" id="ARBA00023242"/>
    </source>
</evidence>
<comment type="function">
    <text evidence="5">Involved in rRNA-processing and ribosome biogenesis.</text>
</comment>
<dbReference type="GO" id="GO:0006364">
    <property type="term" value="P:rRNA processing"/>
    <property type="evidence" value="ECO:0007669"/>
    <property type="project" value="UniProtKB-KW"/>
</dbReference>
<feature type="domain" description="UTP23 sensor motif region" evidence="8">
    <location>
        <begin position="210"/>
        <end position="229"/>
    </location>
</feature>
<feature type="region of interest" description="Disordered" evidence="7">
    <location>
        <begin position="189"/>
        <end position="299"/>
    </location>
</feature>
<evidence type="ECO:0000256" key="2">
    <source>
        <dbReference type="ARBA" id="ARBA00022517"/>
    </source>
</evidence>
<gene>
    <name evidence="9" type="ORF">An01g05560</name>
</gene>
<organism evidence="9">
    <name type="scientific">Aspergillus niger</name>
    <dbReference type="NCBI Taxonomy" id="5061"/>
    <lineage>
        <taxon>Eukaryota</taxon>
        <taxon>Fungi</taxon>
        <taxon>Dikarya</taxon>
        <taxon>Ascomycota</taxon>
        <taxon>Pezizomycotina</taxon>
        <taxon>Eurotiomycetes</taxon>
        <taxon>Eurotiomycetidae</taxon>
        <taxon>Eurotiales</taxon>
        <taxon>Aspergillaceae</taxon>
        <taxon>Aspergillus</taxon>
        <taxon>Aspergillus subgen. Circumdati</taxon>
    </lineage>
</organism>
<reference evidence="9" key="2">
    <citation type="submission" date="2025-08" db="UniProtKB">
        <authorList>
            <consortium name="RefSeq"/>
        </authorList>
    </citation>
    <scope>IDENTIFICATION</scope>
</reference>
<keyword evidence="2" id="KW-0690">Ribosome biogenesis</keyword>